<evidence type="ECO:0000313" key="2">
    <source>
        <dbReference type="Proteomes" id="UP001311915"/>
    </source>
</evidence>
<protein>
    <recommendedName>
        <fullName evidence="3">GAG-pre-integrase domain-containing protein</fullName>
    </recommendedName>
</protein>
<keyword evidence="2" id="KW-1185">Reference proteome</keyword>
<name>A0AAV9K6Y4_9SOLN</name>
<reference evidence="1 2" key="1">
    <citation type="submission" date="2023-10" db="EMBL/GenBank/DDBJ databases">
        <title>Genome-Wide Identification Analysis in wild type Solanum Pinnatisectum Reveals Some Genes Defensing Phytophthora Infestans.</title>
        <authorList>
            <person name="Sun C."/>
        </authorList>
    </citation>
    <scope>NUCLEOTIDE SEQUENCE [LARGE SCALE GENOMIC DNA]</scope>
    <source>
        <strain evidence="1">LQN</strain>
        <tissue evidence="1">Leaf</tissue>
    </source>
</reference>
<dbReference type="Proteomes" id="UP001311915">
    <property type="component" value="Unassembled WGS sequence"/>
</dbReference>
<sequence length="131" mass="14623">MTPHKHLLQDIKPLHMPFLITLPNRYKVKAPSLRRPLEISRASKRLYFYHSSVTLTLASLSTSPALSISANVCNLSIPLSSPVISVNHNVSASSCSTDNKIDLLWHLRLGHMPFHIMKSISCLSNNLSPKQ</sequence>
<dbReference type="AlphaFoldDB" id="A0AAV9K6Y4"/>
<accession>A0AAV9K6Y4</accession>
<organism evidence="1 2">
    <name type="scientific">Solanum pinnatisectum</name>
    <name type="common">tansyleaf nightshade</name>
    <dbReference type="NCBI Taxonomy" id="50273"/>
    <lineage>
        <taxon>Eukaryota</taxon>
        <taxon>Viridiplantae</taxon>
        <taxon>Streptophyta</taxon>
        <taxon>Embryophyta</taxon>
        <taxon>Tracheophyta</taxon>
        <taxon>Spermatophyta</taxon>
        <taxon>Magnoliopsida</taxon>
        <taxon>eudicotyledons</taxon>
        <taxon>Gunneridae</taxon>
        <taxon>Pentapetalae</taxon>
        <taxon>asterids</taxon>
        <taxon>lamiids</taxon>
        <taxon>Solanales</taxon>
        <taxon>Solanaceae</taxon>
        <taxon>Solanoideae</taxon>
        <taxon>Solaneae</taxon>
        <taxon>Solanum</taxon>
    </lineage>
</organism>
<evidence type="ECO:0008006" key="3">
    <source>
        <dbReference type="Google" id="ProtNLM"/>
    </source>
</evidence>
<gene>
    <name evidence="1" type="ORF">R3W88_029843</name>
</gene>
<proteinExistence type="predicted"/>
<comment type="caution">
    <text evidence="1">The sequence shown here is derived from an EMBL/GenBank/DDBJ whole genome shotgun (WGS) entry which is preliminary data.</text>
</comment>
<evidence type="ECO:0000313" key="1">
    <source>
        <dbReference type="EMBL" id="KAK4708918.1"/>
    </source>
</evidence>
<dbReference type="EMBL" id="JAWPEI010000012">
    <property type="protein sequence ID" value="KAK4708918.1"/>
    <property type="molecule type" value="Genomic_DNA"/>
</dbReference>